<accession>A0A4V1AVK5</accession>
<evidence type="ECO:0000313" key="3">
    <source>
        <dbReference type="Proteomes" id="UP000294325"/>
    </source>
</evidence>
<dbReference type="SUPFAM" id="SSF53335">
    <property type="entry name" value="S-adenosyl-L-methionine-dependent methyltransferases"/>
    <property type="match status" value="1"/>
</dbReference>
<dbReference type="HAMAP" id="MF_01523">
    <property type="entry name" value="16SrRNA_methyltr_J"/>
    <property type="match status" value="1"/>
</dbReference>
<dbReference type="Gene3D" id="3.40.50.150">
    <property type="entry name" value="Vaccinia Virus protein VP39"/>
    <property type="match status" value="1"/>
</dbReference>
<dbReference type="InterPro" id="IPR029063">
    <property type="entry name" value="SAM-dependent_MTases_sf"/>
</dbReference>
<comment type="function">
    <text evidence="1">Specifically methylates the guanosine in position 1516 of 16S rRNA.</text>
</comment>
<dbReference type="EC" id="2.1.1.242" evidence="1"/>
<sequence>MLTTSNTEGGGIASLPIGIASEDPEQVDAARQLAHQLSLPLLNPPLDRSTIALVLNAQRLEIRHPELGSPLFIDFVKGAMGYRRRRGEGRQQPLARAIGLKGGACPDVLDATAGLGRDAFVLASLGCQVLLVEQSPIVRALLDDGLERARQAPETAPVATRMTSIQANAIDWMAKLSAQDLPEVVYLDPMYPERTKSALVKKEMRLLRALVGKSENVFLLLEGALKCARQRVVVKRPRLASPVAGLKPDFAIESKNTRFDVYLTRKRSKTP</sequence>
<evidence type="ECO:0000313" key="2">
    <source>
        <dbReference type="EMBL" id="QBQ53455.1"/>
    </source>
</evidence>
<dbReference type="EMBL" id="CP038033">
    <property type="protein sequence ID" value="QBQ53455.1"/>
    <property type="molecule type" value="Genomic_DNA"/>
</dbReference>
<dbReference type="AlphaFoldDB" id="A0A4V1AVK5"/>
<name>A0A4V1AVK5_9GAMM</name>
<dbReference type="OrthoDB" id="3191794at2"/>
<dbReference type="KEGG" id="nwr:E3U44_02270"/>
<organism evidence="2 3">
    <name type="scientific">Nitrosococcus wardiae</name>
    <dbReference type="NCBI Taxonomy" id="1814290"/>
    <lineage>
        <taxon>Bacteria</taxon>
        <taxon>Pseudomonadati</taxon>
        <taxon>Pseudomonadota</taxon>
        <taxon>Gammaproteobacteria</taxon>
        <taxon>Chromatiales</taxon>
        <taxon>Chromatiaceae</taxon>
        <taxon>Nitrosococcus</taxon>
    </lineage>
</organism>
<dbReference type="InterPro" id="IPR007536">
    <property type="entry name" value="16SrRNA_methylTrfase_J"/>
</dbReference>
<comment type="catalytic activity">
    <reaction evidence="1">
        <text>guanosine(1516) in 16S rRNA + S-adenosyl-L-methionine = N(2)-methylguanosine(1516) in 16S rRNA + S-adenosyl-L-homocysteine + H(+)</text>
        <dbReference type="Rhea" id="RHEA:43220"/>
        <dbReference type="Rhea" id="RHEA-COMP:10412"/>
        <dbReference type="Rhea" id="RHEA-COMP:10413"/>
        <dbReference type="ChEBI" id="CHEBI:15378"/>
        <dbReference type="ChEBI" id="CHEBI:57856"/>
        <dbReference type="ChEBI" id="CHEBI:59789"/>
        <dbReference type="ChEBI" id="CHEBI:74269"/>
        <dbReference type="ChEBI" id="CHEBI:74481"/>
        <dbReference type="EC" id="2.1.1.242"/>
    </reaction>
</comment>
<comment type="subcellular location">
    <subcellularLocation>
        <location evidence="1">Cytoplasm</location>
    </subcellularLocation>
</comment>
<comment type="caution">
    <text evidence="1">Lacks conserved residue(s) required for the propagation of feature annotation.</text>
</comment>
<comment type="similarity">
    <text evidence="1">Belongs to the methyltransferase superfamily. RsmJ family.</text>
</comment>
<dbReference type="Proteomes" id="UP000294325">
    <property type="component" value="Chromosome"/>
</dbReference>
<keyword evidence="1" id="KW-0949">S-adenosyl-L-methionine</keyword>
<gene>
    <name evidence="1" type="primary">rsmJ</name>
    <name evidence="2" type="ORF">E3U44_02270</name>
</gene>
<proteinExistence type="inferred from homology"/>
<dbReference type="PANTHER" id="PTHR36112">
    <property type="entry name" value="RIBOSOMAL RNA SMALL SUBUNIT METHYLTRANSFERASE J"/>
    <property type="match status" value="1"/>
</dbReference>
<keyword evidence="1" id="KW-0963">Cytoplasm</keyword>
<keyword evidence="1 2" id="KW-0808">Transferase</keyword>
<dbReference type="PANTHER" id="PTHR36112:SF1">
    <property type="entry name" value="RIBOSOMAL RNA SMALL SUBUNIT METHYLTRANSFERASE J"/>
    <property type="match status" value="1"/>
</dbReference>
<feature type="binding site" evidence="1">
    <location>
        <begin position="117"/>
        <end position="118"/>
    </location>
    <ligand>
        <name>S-adenosyl-L-methionine</name>
        <dbReference type="ChEBI" id="CHEBI:59789"/>
    </ligand>
</feature>
<feature type="binding site" evidence="1">
    <location>
        <position position="188"/>
    </location>
    <ligand>
        <name>S-adenosyl-L-methionine</name>
        <dbReference type="ChEBI" id="CHEBI:59789"/>
    </ligand>
</feature>
<protein>
    <recommendedName>
        <fullName evidence="1">Ribosomal RNA small subunit methyltransferase J</fullName>
        <ecNumber evidence="1">2.1.1.242</ecNumber>
    </recommendedName>
    <alternativeName>
        <fullName evidence="1">16S rRNA m2G1516 methyltransferase</fullName>
    </alternativeName>
    <alternativeName>
        <fullName evidence="1">rRNA (guanine-N(2)-)-methyltransferase</fullName>
    </alternativeName>
</protein>
<evidence type="ECO:0000256" key="1">
    <source>
        <dbReference type="HAMAP-Rule" id="MF_01523"/>
    </source>
</evidence>
<keyword evidence="3" id="KW-1185">Reference proteome</keyword>
<dbReference type="GO" id="GO:0008990">
    <property type="term" value="F:rRNA (guanine-N2-)-methyltransferase activity"/>
    <property type="evidence" value="ECO:0007669"/>
    <property type="project" value="UniProtKB-UniRule"/>
</dbReference>
<keyword evidence="1 2" id="KW-0489">Methyltransferase</keyword>
<keyword evidence="1" id="KW-0698">rRNA processing</keyword>
<dbReference type="GO" id="GO:0005737">
    <property type="term" value="C:cytoplasm"/>
    <property type="evidence" value="ECO:0007669"/>
    <property type="project" value="UniProtKB-SubCell"/>
</dbReference>
<dbReference type="Pfam" id="PF04445">
    <property type="entry name" value="SAM_MT"/>
    <property type="match status" value="1"/>
</dbReference>
<reference evidence="2 3" key="1">
    <citation type="submission" date="2019-03" db="EMBL/GenBank/DDBJ databases">
        <title>The genome sequence of Nitrosococcus wardiae strain D1FHST reveals the archetypal metabolic capacity of ammonia-oxidizing Gammaproteobacteria.</title>
        <authorList>
            <person name="Wang L."/>
            <person name="Lim C.K."/>
            <person name="Hanson T.E."/>
            <person name="Dang H."/>
            <person name="Klotz M.G."/>
        </authorList>
    </citation>
    <scope>NUCLEOTIDE SEQUENCE [LARGE SCALE GENOMIC DNA]</scope>
    <source>
        <strain evidence="2 3">D1FHS</strain>
    </source>
</reference>